<evidence type="ECO:0000313" key="2">
    <source>
        <dbReference type="Proteomes" id="UP000777784"/>
    </source>
</evidence>
<reference evidence="1" key="1">
    <citation type="submission" date="2021-05" db="EMBL/GenBank/DDBJ databases">
        <title>Energy efficiency and biological interactions define the core microbiome of deep oligotrophic groundwater.</title>
        <authorList>
            <person name="Mehrshad M."/>
            <person name="Lopez-Fernandez M."/>
            <person name="Bell E."/>
            <person name="Bernier-Latmani R."/>
            <person name="Bertilsson S."/>
            <person name="Dopson M."/>
        </authorList>
    </citation>
    <scope>NUCLEOTIDE SEQUENCE</scope>
    <source>
        <strain evidence="1">Modern_marine.mb.64</strain>
    </source>
</reference>
<dbReference type="AlphaFoldDB" id="A0A948RUA6"/>
<name>A0A948RUA6_UNCEI</name>
<evidence type="ECO:0000313" key="1">
    <source>
        <dbReference type="EMBL" id="MBU2689597.1"/>
    </source>
</evidence>
<dbReference type="EMBL" id="JAHJDP010000012">
    <property type="protein sequence ID" value="MBU2689597.1"/>
    <property type="molecule type" value="Genomic_DNA"/>
</dbReference>
<organism evidence="1 2">
    <name type="scientific">Eiseniibacteriota bacterium</name>
    <dbReference type="NCBI Taxonomy" id="2212470"/>
    <lineage>
        <taxon>Bacteria</taxon>
        <taxon>Candidatus Eiseniibacteriota</taxon>
    </lineage>
</organism>
<comment type="caution">
    <text evidence="1">The sequence shown here is derived from an EMBL/GenBank/DDBJ whole genome shotgun (WGS) entry which is preliminary data.</text>
</comment>
<protein>
    <submittedName>
        <fullName evidence="1">Uncharacterized protein</fullName>
    </submittedName>
</protein>
<sequence>MENEKSPQVIDLSFDRDRETWYVDLQSDGRLDLTRDSLSHLVRLYNKIHRGDPLYLFDQERLNQFHNYNQRLSRTVRDLYHFIDKDREDRPLQRIRRWSAALLNHFFPGRPEDR</sequence>
<accession>A0A948RUA6</accession>
<gene>
    <name evidence="1" type="ORF">KJ970_01595</name>
</gene>
<dbReference type="Proteomes" id="UP000777784">
    <property type="component" value="Unassembled WGS sequence"/>
</dbReference>
<proteinExistence type="predicted"/>